<feature type="region of interest" description="Disordered" evidence="2">
    <location>
        <begin position="1"/>
        <end position="128"/>
    </location>
</feature>
<dbReference type="PRINTS" id="PR01270">
    <property type="entry name" value="HDASUPER"/>
</dbReference>
<dbReference type="SUPFAM" id="SSF52768">
    <property type="entry name" value="Arginase/deacetylase"/>
    <property type="match status" value="1"/>
</dbReference>
<dbReference type="GO" id="GO:0010468">
    <property type="term" value="P:regulation of gene expression"/>
    <property type="evidence" value="ECO:0007669"/>
    <property type="project" value="UniProtKB-ARBA"/>
</dbReference>
<feature type="compositionally biased region" description="Polar residues" evidence="2">
    <location>
        <begin position="63"/>
        <end position="72"/>
    </location>
</feature>
<feature type="compositionally biased region" description="Polar residues" evidence="2">
    <location>
        <begin position="819"/>
        <end position="830"/>
    </location>
</feature>
<feature type="compositionally biased region" description="Low complexity" evidence="2">
    <location>
        <begin position="84"/>
        <end position="99"/>
    </location>
</feature>
<gene>
    <name evidence="4" type="ORF">TI39_contig339g00023</name>
</gene>
<dbReference type="PANTHER" id="PTHR47558:SF1">
    <property type="entry name" value="HISTONE DEACETYLASE HOS3"/>
    <property type="match status" value="1"/>
</dbReference>
<dbReference type="InterPro" id="IPR000286">
    <property type="entry name" value="HDACs"/>
</dbReference>
<comment type="caution">
    <text evidence="4">The sequence shown here is derived from an EMBL/GenBank/DDBJ whole genome shotgun (WGS) entry which is preliminary data.</text>
</comment>
<feature type="region of interest" description="Disordered" evidence="2">
    <location>
        <begin position="970"/>
        <end position="1013"/>
    </location>
</feature>
<evidence type="ECO:0000313" key="5">
    <source>
        <dbReference type="Proteomes" id="UP000033647"/>
    </source>
</evidence>
<dbReference type="Proteomes" id="UP000033647">
    <property type="component" value="Unassembled WGS sequence"/>
</dbReference>
<dbReference type="FunFam" id="3.40.800.20:FF:000011">
    <property type="entry name" value="Histone deacetylase HOS3"/>
    <property type="match status" value="1"/>
</dbReference>
<feature type="region of interest" description="Disordered" evidence="2">
    <location>
        <begin position="1134"/>
        <end position="1206"/>
    </location>
</feature>
<accession>A0A0F4GVH3</accession>
<dbReference type="OrthoDB" id="5232919at2759"/>
<feature type="region of interest" description="Disordered" evidence="2">
    <location>
        <begin position="1088"/>
        <end position="1108"/>
    </location>
</feature>
<dbReference type="AlphaFoldDB" id="A0A0F4GVH3"/>
<dbReference type="EMBL" id="LAFY01000331">
    <property type="protein sequence ID" value="KJY00216.1"/>
    <property type="molecule type" value="Genomic_DNA"/>
</dbReference>
<dbReference type="InterPro" id="IPR037138">
    <property type="entry name" value="His_deacetylse_dom_sf"/>
</dbReference>
<dbReference type="InterPro" id="IPR023696">
    <property type="entry name" value="Ureohydrolase_dom_sf"/>
</dbReference>
<dbReference type="GO" id="GO:0004407">
    <property type="term" value="F:histone deacetylase activity"/>
    <property type="evidence" value="ECO:0007669"/>
    <property type="project" value="TreeGrafter"/>
</dbReference>
<dbReference type="Pfam" id="PF00850">
    <property type="entry name" value="Hist_deacetyl"/>
    <property type="match status" value="1"/>
</dbReference>
<feature type="coiled-coil region" evidence="1">
    <location>
        <begin position="926"/>
        <end position="960"/>
    </location>
</feature>
<dbReference type="CDD" id="cd09998">
    <property type="entry name" value="HDAC_Hos3"/>
    <property type="match status" value="1"/>
</dbReference>
<sequence>MESNQPFGAPMWPPKPPRLETSLDNSNLAQISKPFPVANTRDAPFGRPSNPPTPSMSSPATRRVSQSAAFSNPPSPRLSNAPGARPSSSASASRRPSSPMIKKRSSRSSLGPGQEELDSPRRPTPKRSISNLITGLREAHTSMELIEEPVPLTAAQVATDYFAKELSGHAEVGTEAETVVMLHDACYGHRFSRLKTNKTSLPMIVERPERLHASVLGASTAYVRLGQHHSGAENAPHPDRQRSSKPPFTIHRSARTLDVTSSFVTNVHGTAWMNELQRMCRAAPEKLAAGVKELDRRPAIGETEAPTLHEGDLYLANESQKAFEGALGAVADAVDAIFSEFTKTKRAFVAVRPPGHHCSANEPSGFCWLNNVHVGIEYAAQMYGLTHAAILDFDLHHGDGSQAITWERNSQNNIKRLNARNNKQKLGPDIGYYSIHDINSYPCEMGDDEKVQAASLCIENAHGQSIWNVHLQPWKTEAEFWQLYETRYVVLLDKAKIFLQHQASRLRSEGKIQPKAAIFISAGFDASEWEGAGMQRHKVSVPTDFYARITQDVVKLAQEIEGCEGRVISVLEGGYSDRALCSGVLSHLSGLCAAPVTTSTNDVGALMDISDHMTSLSISGLPASQVQQYDKSWWSASNLAALELKVNPPPPPQGKKARIGPQPTYATPTESFAYKVVDTDKFARSIAGTLRDAPDARQAPVLAPPEVDWVVATQELHKLLVPTDRQTKSFTAEELGGVRPKKEAHARAASPANAEGPRQLRDRKAKGPIRAESVHSDEMDSVRAASRSESRSSRRETISVLPSDTPAPEKRRVSRRPSAGSTLDVFSSTIDADAPPVPLLPSTQVLGSNHGMKPPPVPTNGGFQLNNKKLRAPAKPRKLATSASAPTSPRKAAAPAVPGVLVKQETARLPGTASNAADMDSLTSGMKKVTLKLSATKEEHDRKQKEKLDAERKARALKAAETRRVNAAAKKAALQTVPRDSSARPAPQASYNTSVPKQSTAPAANGLPTPTTASTPVFPFDNTAPASSVIAPSTSSVVPPASMHQTSALPVNGAAMENLTHAGYASHVGRTQISKLLTPQPLIQSDAAEKNAAGTSQVARPPAPLPIGAQNQIQAPEHQNVPSPQQFTSFVPVNTAHSTEPPQPPSNFGFSSQPVPSLDKNRSLPVWSSTGPIPFGKAPVRNEEPLAAAEVPSSDWDVPVTPKKEP</sequence>
<protein>
    <recommendedName>
        <fullName evidence="3">Histone deacetylase domain-containing protein</fullName>
    </recommendedName>
</protein>
<dbReference type="GO" id="GO:0005634">
    <property type="term" value="C:nucleus"/>
    <property type="evidence" value="ECO:0007669"/>
    <property type="project" value="TreeGrafter"/>
</dbReference>
<reference evidence="4 5" key="1">
    <citation type="submission" date="2015-03" db="EMBL/GenBank/DDBJ databases">
        <title>RNA-seq based gene annotation and comparative genomics of four Zymoseptoria species reveal species-specific pathogenicity related genes and transposable element activity.</title>
        <authorList>
            <person name="Grandaubert J."/>
            <person name="Bhattacharyya A."/>
            <person name="Stukenbrock E.H."/>
        </authorList>
    </citation>
    <scope>NUCLEOTIDE SEQUENCE [LARGE SCALE GENOMIC DNA]</scope>
    <source>
        <strain evidence="4 5">Zb18110</strain>
    </source>
</reference>
<feature type="region of interest" description="Disordered" evidence="2">
    <location>
        <begin position="229"/>
        <end position="248"/>
    </location>
</feature>
<keyword evidence="5" id="KW-1185">Reference proteome</keyword>
<dbReference type="PANTHER" id="PTHR47558">
    <property type="entry name" value="HISTONE DEACETYLASE HOS3"/>
    <property type="match status" value="1"/>
</dbReference>
<evidence type="ECO:0000256" key="2">
    <source>
        <dbReference type="SAM" id="MobiDB-lite"/>
    </source>
</evidence>
<feature type="compositionally biased region" description="Polar residues" evidence="2">
    <location>
        <begin position="989"/>
        <end position="1013"/>
    </location>
</feature>
<feature type="compositionally biased region" description="Basic residues" evidence="2">
    <location>
        <begin position="868"/>
        <end position="878"/>
    </location>
</feature>
<feature type="compositionally biased region" description="Polar residues" evidence="2">
    <location>
        <begin position="1134"/>
        <end position="1155"/>
    </location>
</feature>
<dbReference type="InterPro" id="IPR053244">
    <property type="entry name" value="HDAC_HD_type_1"/>
</dbReference>
<feature type="compositionally biased region" description="Basic and acidic residues" evidence="2">
    <location>
        <begin position="772"/>
        <end position="797"/>
    </location>
</feature>
<evidence type="ECO:0000313" key="4">
    <source>
        <dbReference type="EMBL" id="KJY00216.1"/>
    </source>
</evidence>
<keyword evidence="1" id="KW-0175">Coiled coil</keyword>
<name>A0A0F4GVH3_9PEZI</name>
<dbReference type="Gene3D" id="3.40.800.20">
    <property type="entry name" value="Histone deacetylase domain"/>
    <property type="match status" value="1"/>
</dbReference>
<proteinExistence type="predicted"/>
<feature type="domain" description="Histone deacetylase" evidence="3">
    <location>
        <begin position="257"/>
        <end position="590"/>
    </location>
</feature>
<dbReference type="InterPro" id="IPR023801">
    <property type="entry name" value="His_deacetylse_dom"/>
</dbReference>
<feature type="region of interest" description="Disordered" evidence="2">
    <location>
        <begin position="731"/>
        <end position="896"/>
    </location>
</feature>
<evidence type="ECO:0000259" key="3">
    <source>
        <dbReference type="Pfam" id="PF00850"/>
    </source>
</evidence>
<evidence type="ECO:0000256" key="1">
    <source>
        <dbReference type="SAM" id="Coils"/>
    </source>
</evidence>
<organism evidence="4 5">
    <name type="scientific">Zymoseptoria brevis</name>
    <dbReference type="NCBI Taxonomy" id="1047168"/>
    <lineage>
        <taxon>Eukaryota</taxon>
        <taxon>Fungi</taxon>
        <taxon>Dikarya</taxon>
        <taxon>Ascomycota</taxon>
        <taxon>Pezizomycotina</taxon>
        <taxon>Dothideomycetes</taxon>
        <taxon>Dothideomycetidae</taxon>
        <taxon>Mycosphaerellales</taxon>
        <taxon>Mycosphaerellaceae</taxon>
        <taxon>Zymoseptoria</taxon>
    </lineage>
</organism>
<dbReference type="STRING" id="1047168.A0A0F4GVH3"/>